<feature type="transmembrane region" description="Helical" evidence="1">
    <location>
        <begin position="190"/>
        <end position="213"/>
    </location>
</feature>
<feature type="transmembrane region" description="Helical" evidence="1">
    <location>
        <begin position="98"/>
        <end position="120"/>
    </location>
</feature>
<dbReference type="PATRIC" id="fig|1618.3.peg.829"/>
<accession>A0A0R2FXI6</accession>
<dbReference type="EMBL" id="JQAR01000002">
    <property type="protein sequence ID" value="KRN33087.1"/>
    <property type="molecule type" value="Genomic_DNA"/>
</dbReference>
<dbReference type="STRING" id="1618.IV36_GL000820"/>
<keyword evidence="1" id="KW-1133">Transmembrane helix</keyword>
<keyword evidence="1" id="KW-0472">Membrane</keyword>
<evidence type="ECO:0000313" key="2">
    <source>
        <dbReference type="EMBL" id="KRN33087.1"/>
    </source>
</evidence>
<feature type="transmembrane region" description="Helical" evidence="1">
    <location>
        <begin position="20"/>
        <end position="40"/>
    </location>
</feature>
<proteinExistence type="predicted"/>
<feature type="transmembrane region" description="Helical" evidence="1">
    <location>
        <begin position="67"/>
        <end position="91"/>
    </location>
</feature>
<keyword evidence="1" id="KW-0812">Transmembrane</keyword>
<evidence type="ECO:0000313" key="3">
    <source>
        <dbReference type="Proteomes" id="UP000051727"/>
    </source>
</evidence>
<feature type="transmembrane region" description="Helical" evidence="1">
    <location>
        <begin position="165"/>
        <end position="184"/>
    </location>
</feature>
<dbReference type="Proteomes" id="UP000051727">
    <property type="component" value="Unassembled WGS sequence"/>
</dbReference>
<name>A0A0R2FXI6_9LACO</name>
<dbReference type="AlphaFoldDB" id="A0A0R2FXI6"/>
<protein>
    <submittedName>
        <fullName evidence="2">Uncharacterized protein</fullName>
    </submittedName>
</protein>
<reference evidence="2 3" key="1">
    <citation type="journal article" date="2015" name="Genome Announc.">
        <title>Expanding the biotechnology potential of lactobacilli through comparative genomics of 213 strains and associated genera.</title>
        <authorList>
            <person name="Sun Z."/>
            <person name="Harris H.M."/>
            <person name="McCann A."/>
            <person name="Guo C."/>
            <person name="Argimon S."/>
            <person name="Zhang W."/>
            <person name="Yang X."/>
            <person name="Jeffery I.B."/>
            <person name="Cooney J.C."/>
            <person name="Kagawa T.F."/>
            <person name="Liu W."/>
            <person name="Song Y."/>
            <person name="Salvetti E."/>
            <person name="Wrobel A."/>
            <person name="Rasinkangas P."/>
            <person name="Parkhill J."/>
            <person name="Rea M.C."/>
            <person name="O'Sullivan O."/>
            <person name="Ritari J."/>
            <person name="Douillard F.P."/>
            <person name="Paul Ross R."/>
            <person name="Yang R."/>
            <person name="Briner A.E."/>
            <person name="Felis G.E."/>
            <person name="de Vos W.M."/>
            <person name="Barrangou R."/>
            <person name="Klaenhammer T.R."/>
            <person name="Caufield P.W."/>
            <person name="Cui Y."/>
            <person name="Zhang H."/>
            <person name="O'Toole P.W."/>
        </authorList>
    </citation>
    <scope>NUCLEOTIDE SEQUENCE [LARGE SCALE GENOMIC DNA]</scope>
    <source>
        <strain evidence="2 3">ATCC 27304</strain>
    </source>
</reference>
<sequence>MRGVKRGEISAVFNKKNFGWLITGVISLILYVILLLLVYLKATYFKSLDTSLQQFMLTMRSSGQNQFYPIVSFFSNFASTSVLIIIIAFAIWQYFQRIVNAVWVIFVHFSSMLLALLINWISQELHLNGYPALVLINEHVLATVIIILIVLTIILPTLVDQEVQLLTILLAFLWLGVVITAQLYEGKSSFTGMLASLLVALVWWEIMRIIYFIRNF</sequence>
<comment type="caution">
    <text evidence="2">The sequence shown here is derived from an EMBL/GenBank/DDBJ whole genome shotgun (WGS) entry which is preliminary data.</text>
</comment>
<evidence type="ECO:0000256" key="1">
    <source>
        <dbReference type="SAM" id="Phobius"/>
    </source>
</evidence>
<organism evidence="2 3">
    <name type="scientific">Liquorilactobacillus mali</name>
    <dbReference type="NCBI Taxonomy" id="1618"/>
    <lineage>
        <taxon>Bacteria</taxon>
        <taxon>Bacillati</taxon>
        <taxon>Bacillota</taxon>
        <taxon>Bacilli</taxon>
        <taxon>Lactobacillales</taxon>
        <taxon>Lactobacillaceae</taxon>
        <taxon>Liquorilactobacillus</taxon>
    </lineage>
</organism>
<gene>
    <name evidence="2" type="ORF">IV36_GL000820</name>
</gene>
<feature type="transmembrane region" description="Helical" evidence="1">
    <location>
        <begin position="140"/>
        <end position="158"/>
    </location>
</feature>